<dbReference type="SUPFAM" id="SSF48403">
    <property type="entry name" value="Ankyrin repeat"/>
    <property type="match status" value="1"/>
</dbReference>
<feature type="compositionally biased region" description="Basic and acidic residues" evidence="2">
    <location>
        <begin position="227"/>
        <end position="247"/>
    </location>
</feature>
<dbReference type="AlphaFoldDB" id="A0A9D4EEX5"/>
<protein>
    <recommendedName>
        <fullName evidence="5">Ankyrin repeat domain-containing protein 12</fullName>
    </recommendedName>
</protein>
<dbReference type="Gene3D" id="1.25.40.20">
    <property type="entry name" value="Ankyrin repeat-containing domain"/>
    <property type="match status" value="1"/>
</dbReference>
<reference evidence="3" key="2">
    <citation type="submission" date="2020-11" db="EMBL/GenBank/DDBJ databases">
        <authorList>
            <person name="McCartney M.A."/>
            <person name="Auch B."/>
            <person name="Kono T."/>
            <person name="Mallez S."/>
            <person name="Becker A."/>
            <person name="Gohl D.M."/>
            <person name="Silverstein K.A.T."/>
            <person name="Koren S."/>
            <person name="Bechman K.B."/>
            <person name="Herman A."/>
            <person name="Abrahante J.E."/>
            <person name="Garbe J."/>
        </authorList>
    </citation>
    <scope>NUCLEOTIDE SEQUENCE</scope>
    <source>
        <strain evidence="3">Duluth1</strain>
        <tissue evidence="3">Whole animal</tissue>
    </source>
</reference>
<dbReference type="Pfam" id="PF13857">
    <property type="entry name" value="Ank_5"/>
    <property type="match status" value="1"/>
</dbReference>
<feature type="repeat" description="ANK" evidence="1">
    <location>
        <begin position="82"/>
        <end position="114"/>
    </location>
</feature>
<reference evidence="3" key="1">
    <citation type="journal article" date="2019" name="bioRxiv">
        <title>The Genome of the Zebra Mussel, Dreissena polymorpha: A Resource for Invasive Species Research.</title>
        <authorList>
            <person name="McCartney M.A."/>
            <person name="Auch B."/>
            <person name="Kono T."/>
            <person name="Mallez S."/>
            <person name="Zhang Y."/>
            <person name="Obille A."/>
            <person name="Becker A."/>
            <person name="Abrahante J.E."/>
            <person name="Garbe J."/>
            <person name="Badalamenti J.P."/>
            <person name="Herman A."/>
            <person name="Mangelson H."/>
            <person name="Liachko I."/>
            <person name="Sullivan S."/>
            <person name="Sone E.D."/>
            <person name="Koren S."/>
            <person name="Silverstein K.A.T."/>
            <person name="Beckman K.B."/>
            <person name="Gohl D.M."/>
        </authorList>
    </citation>
    <scope>NUCLEOTIDE SEQUENCE</scope>
    <source>
        <strain evidence="3">Duluth1</strain>
        <tissue evidence="3">Whole animal</tissue>
    </source>
</reference>
<feature type="compositionally biased region" description="Low complexity" evidence="2">
    <location>
        <begin position="851"/>
        <end position="866"/>
    </location>
</feature>
<dbReference type="PANTHER" id="PTHR24149">
    <property type="entry name" value="ANKYRIN REPEAT DOMAIN-CONTAINING PROTEIN 12"/>
    <property type="match status" value="1"/>
</dbReference>
<keyword evidence="1" id="KW-0040">ANK repeat</keyword>
<dbReference type="PROSITE" id="PS50297">
    <property type="entry name" value="ANK_REP_REGION"/>
    <property type="match status" value="3"/>
</dbReference>
<feature type="repeat" description="ANK" evidence="1">
    <location>
        <begin position="148"/>
        <end position="180"/>
    </location>
</feature>
<dbReference type="InterPro" id="IPR053210">
    <property type="entry name" value="ANKRD12"/>
</dbReference>
<evidence type="ECO:0008006" key="5">
    <source>
        <dbReference type="Google" id="ProtNLM"/>
    </source>
</evidence>
<dbReference type="PANTHER" id="PTHR24149:SF14">
    <property type="entry name" value="ANKYRIN REPEAT DOMAIN 12"/>
    <property type="match status" value="1"/>
</dbReference>
<dbReference type="SMART" id="SM00248">
    <property type="entry name" value="ANK"/>
    <property type="match status" value="3"/>
</dbReference>
<keyword evidence="4" id="KW-1185">Reference proteome</keyword>
<feature type="region of interest" description="Disordered" evidence="2">
    <location>
        <begin position="209"/>
        <end position="266"/>
    </location>
</feature>
<gene>
    <name evidence="3" type="ORF">DPMN_180561</name>
</gene>
<dbReference type="GO" id="GO:0005654">
    <property type="term" value="C:nucleoplasm"/>
    <property type="evidence" value="ECO:0007669"/>
    <property type="project" value="TreeGrafter"/>
</dbReference>
<evidence type="ECO:0000313" key="4">
    <source>
        <dbReference type="Proteomes" id="UP000828390"/>
    </source>
</evidence>
<proteinExistence type="predicted"/>
<dbReference type="Proteomes" id="UP000828390">
    <property type="component" value="Unassembled WGS sequence"/>
</dbReference>
<feature type="compositionally biased region" description="Polar residues" evidence="2">
    <location>
        <begin position="12"/>
        <end position="24"/>
    </location>
</feature>
<dbReference type="Pfam" id="PF12796">
    <property type="entry name" value="Ank_2"/>
    <property type="match status" value="1"/>
</dbReference>
<feature type="compositionally biased region" description="Basic and acidic residues" evidence="2">
    <location>
        <begin position="832"/>
        <end position="847"/>
    </location>
</feature>
<organism evidence="3 4">
    <name type="scientific">Dreissena polymorpha</name>
    <name type="common">Zebra mussel</name>
    <name type="synonym">Mytilus polymorpha</name>
    <dbReference type="NCBI Taxonomy" id="45954"/>
    <lineage>
        <taxon>Eukaryota</taxon>
        <taxon>Metazoa</taxon>
        <taxon>Spiralia</taxon>
        <taxon>Lophotrochozoa</taxon>
        <taxon>Mollusca</taxon>
        <taxon>Bivalvia</taxon>
        <taxon>Autobranchia</taxon>
        <taxon>Heteroconchia</taxon>
        <taxon>Euheterodonta</taxon>
        <taxon>Imparidentia</taxon>
        <taxon>Neoheterodontei</taxon>
        <taxon>Myida</taxon>
        <taxon>Dreissenoidea</taxon>
        <taxon>Dreissenidae</taxon>
        <taxon>Dreissena</taxon>
    </lineage>
</organism>
<evidence type="ECO:0000256" key="1">
    <source>
        <dbReference type="PROSITE-ProRule" id="PRU00023"/>
    </source>
</evidence>
<evidence type="ECO:0000256" key="2">
    <source>
        <dbReference type="SAM" id="MobiDB-lite"/>
    </source>
</evidence>
<sequence length="1144" mass="126723">KKTPKRKRGSISCESSPLVTTQKTPGGGSRAVPLSERQQLAMIMRMSDETSLDTPTKPSSPTPIQAVKKTSLDKKVFKRNARGEMPIHLAAINGDIKLLKKLIKAGSDVNVADFAGWTPLHEASNRGWFSVTKHLLKAGANVNVQGFENDTPLHDAAINGHKKLVQLLLKHGANPLQQNAKGKTALDVASSPEMVRVLKKEIICSASDSSSIEDLRSPNSPDSVNSYKDDEKSLDGDDLNHHNDRHNSFSTGRRMSIGAPKSPGDGKLASPRLCLKFHRDHLGQTSHKSMDSTYSVTNISVSEVDLMFSPVDSPASSVDSDLLLGLTNSSHITTSNRVKITVPDDDSLDSNQSHEKSNYQLIPADNASSCDGTKQLQTRELWPEQNVNQNKQSHGDVTFSSDSFPYSLKADSKTSLQPMGTLPFQPSSQFDNISILSQDDEDSLLPDLEIETEKIEKSIPESKVDDSNSKLVNSFKDVLNSLSSTSATSDSASVSNISNISPVMESGVSSNSAVTDSQDIRHSAGDFLESEPLNIVSSSEPISCVSDSEKSVSVNEELTEKAVSSDNNKNQNSNNYVTEISLSEKTGNQSDIVRACSPISPEIDVTSSRPTTPKVPPLKIIIPPKSQSALSTPTCSETNDGLKLVVTNVKSALPYVINPYQNPATAEMVKNSDSKQNNHVQALISTFEFLSNNKNSSGIDERSHFSESVLRKEVLTCSSIVGNSGVPNVKSVGETTDKSKYDKMEEITRESYGLIDSASNGNRGINVECENGSVYLDSLNIKGVKSETDNICRDDLKKGDTSQRVLRSTVRSQLNSNVLDSKAVQNRAPKTSQERAQDKLEKTEKNNGVDSSISPSVSPEPEISSSRTGKDEEDTDLLPRKRKFRRQDGNQTSMDTDISPELEPLNTTMEKVPNPFELYLNLRKKIASRRCGYLDRVTICPKSPQGFKDYLLKTCNYVLQGNSASMLSVPTLSPPNSVKDKMRDLFVTQEECRYKLRLQHLIEREKVKLSIEQEILREHGRWARALVNQGTPLSVCTILREEEIYNFTEDQVRIEEKDKRNRTRFNGRQFLSWIQDVDDKYEKIKELLILRQKQEADSLWAYQKLEWEWRMKELALCERNATPEIDDLHVPLVVVSDNFELRPT</sequence>
<dbReference type="InterPro" id="IPR002110">
    <property type="entry name" value="Ankyrin_rpt"/>
</dbReference>
<dbReference type="InterPro" id="IPR036770">
    <property type="entry name" value="Ankyrin_rpt-contain_sf"/>
</dbReference>
<dbReference type="PROSITE" id="PS50088">
    <property type="entry name" value="ANK_REPEAT"/>
    <property type="match status" value="3"/>
</dbReference>
<feature type="region of interest" description="Disordered" evidence="2">
    <location>
        <begin position="816"/>
        <end position="908"/>
    </location>
</feature>
<feature type="region of interest" description="Disordered" evidence="2">
    <location>
        <begin position="1"/>
        <end position="32"/>
    </location>
</feature>
<dbReference type="EMBL" id="JAIWYP010000009">
    <property type="protein sequence ID" value="KAH3779082.1"/>
    <property type="molecule type" value="Genomic_DNA"/>
</dbReference>
<feature type="non-terminal residue" evidence="3">
    <location>
        <position position="1144"/>
    </location>
</feature>
<evidence type="ECO:0000313" key="3">
    <source>
        <dbReference type="EMBL" id="KAH3779082.1"/>
    </source>
</evidence>
<feature type="repeat" description="ANK" evidence="1">
    <location>
        <begin position="115"/>
        <end position="147"/>
    </location>
</feature>
<name>A0A9D4EEX5_DREPO</name>
<comment type="caution">
    <text evidence="3">The sequence shown here is derived from an EMBL/GenBank/DDBJ whole genome shotgun (WGS) entry which is preliminary data.</text>
</comment>
<feature type="compositionally biased region" description="Polar residues" evidence="2">
    <location>
        <begin position="209"/>
        <end position="226"/>
    </location>
</feature>
<accession>A0A9D4EEX5</accession>